<reference evidence="2 3" key="1">
    <citation type="submission" date="2024-03" db="EMBL/GenBank/DDBJ databases">
        <title>Complete genome sequence of the green alga Chloropicon roscoffensis RCC1871.</title>
        <authorList>
            <person name="Lemieux C."/>
            <person name="Pombert J.-F."/>
            <person name="Otis C."/>
            <person name="Turmel M."/>
        </authorList>
    </citation>
    <scope>NUCLEOTIDE SEQUENCE [LARGE SCALE GENOMIC DNA]</scope>
    <source>
        <strain evidence="2 3">RCC1871</strain>
    </source>
</reference>
<accession>A0AAX4P940</accession>
<dbReference type="InterPro" id="IPR015590">
    <property type="entry name" value="Aldehyde_DH_dom"/>
</dbReference>
<sequence length="660" mass="69709">MASLARKAAGTVAVTRIAGAGDGAGARKAAAGATTRNPKLLGGFGCRPGRPTSMKQRLGAVPSPTTPLSLYAEGERSEGLDAIMESLSRAQREWGASPTSKKIRAAEAVLSRVESLEWREAEWEGKPWATGQLYLEGYDALAGGEDAAARAHAASQKMTFGLVVKNYLQMVLRELSRRDAEAGYGSRDRPKRSVGSYDVFECESMSVPNVSAEAWCLKGAVRTSTPPPSDSVCLVLGAGNQNFLSLIDVIDRVFQHDQVVLLKHHPLRPFLYAPYERILAPLVEAGLVRMVLDEGIAFAEELCSHVRVGHVHVTGSGATHDAICRTLDASGRGAGQVGVTCELGCVTPWLLCNGEWKAGEIEFQAKCLAFSKKFGGGANCLSPQALIVDDDWPQLPEFLEALKRSLRDLPTPPAYYPGAEDRLSALKGEYGPGRCEPVAGTPHPSSTSEAGSSTRPLLPVHLLDCGYFGESDFVAAGLRKEAFCPALCLVRVRAGNDMSSFLSQATRVANDHLEGSLSCSVSFPESAKGSEDLERAIEALKYGAVGVNCSTVFGYVSSTAGGGWGAYPGLYTRENCGSGFGHIGTLRAGYAKSVVRSASVNTLADISSVPPALLSDILCSCFLSSSALQAIRRSLGVLAAAFFGLFKFSAGGPGGGYKAL</sequence>
<dbReference type="EMBL" id="CP151506">
    <property type="protein sequence ID" value="WZN62546.1"/>
    <property type="molecule type" value="Genomic_DNA"/>
</dbReference>
<protein>
    <submittedName>
        <fullName evidence="2">Aldehyde/histidinol dehydrogenase</fullName>
    </submittedName>
</protein>
<dbReference type="GO" id="GO:0016620">
    <property type="term" value="F:oxidoreductase activity, acting on the aldehyde or oxo group of donors, NAD or NADP as acceptor"/>
    <property type="evidence" value="ECO:0007669"/>
    <property type="project" value="InterPro"/>
</dbReference>
<dbReference type="InterPro" id="IPR016161">
    <property type="entry name" value="Ald_DH/histidinol_DH"/>
</dbReference>
<dbReference type="SUPFAM" id="SSF53720">
    <property type="entry name" value="ALDH-like"/>
    <property type="match status" value="1"/>
</dbReference>
<dbReference type="InterPro" id="IPR016162">
    <property type="entry name" value="Ald_DH_N"/>
</dbReference>
<feature type="domain" description="Aldehyde dehydrogenase" evidence="1">
    <location>
        <begin position="281"/>
        <end position="410"/>
    </location>
</feature>
<dbReference type="Gene3D" id="3.40.309.10">
    <property type="entry name" value="Aldehyde Dehydrogenase, Chain A, domain 2"/>
    <property type="match status" value="1"/>
</dbReference>
<evidence type="ECO:0000313" key="3">
    <source>
        <dbReference type="Proteomes" id="UP001472866"/>
    </source>
</evidence>
<evidence type="ECO:0000313" key="2">
    <source>
        <dbReference type="EMBL" id="WZN62546.1"/>
    </source>
</evidence>
<dbReference type="Gene3D" id="3.40.605.10">
    <property type="entry name" value="Aldehyde Dehydrogenase, Chain A, domain 1"/>
    <property type="match status" value="1"/>
</dbReference>
<name>A0AAX4P940_9CHLO</name>
<gene>
    <name evidence="2" type="ORF">HKI87_06g40830</name>
</gene>
<organism evidence="2 3">
    <name type="scientific">Chloropicon roscoffensis</name>
    <dbReference type="NCBI Taxonomy" id="1461544"/>
    <lineage>
        <taxon>Eukaryota</taxon>
        <taxon>Viridiplantae</taxon>
        <taxon>Chlorophyta</taxon>
        <taxon>Chloropicophyceae</taxon>
        <taxon>Chloropicales</taxon>
        <taxon>Chloropicaceae</taxon>
        <taxon>Chloropicon</taxon>
    </lineage>
</organism>
<dbReference type="Pfam" id="PF00171">
    <property type="entry name" value="Aldedh"/>
    <property type="match status" value="1"/>
</dbReference>
<keyword evidence="3" id="KW-1185">Reference proteome</keyword>
<dbReference type="AlphaFoldDB" id="A0AAX4P940"/>
<dbReference type="Proteomes" id="UP001472866">
    <property type="component" value="Chromosome 06"/>
</dbReference>
<proteinExistence type="predicted"/>
<dbReference type="InterPro" id="IPR016163">
    <property type="entry name" value="Ald_DH_C"/>
</dbReference>
<evidence type="ECO:0000259" key="1">
    <source>
        <dbReference type="Pfam" id="PF00171"/>
    </source>
</evidence>